<sequence length="146" mass="16121">MSAYYIFSIKQLINPVFLTSHLHSSACSLFLEMVAGMRTVAVGDEPTTGPIKAVSGTRGAQTRSADAFSRDFEFAGIVNQTANSSLTHIRGPSISGIYNSFHLLGQALLDQSCKWMEAVEPPYIESTWTLHIYVYRYSKAPRSKPI</sequence>
<dbReference type="OrthoDB" id="27214at2759"/>
<accession>A0A8E2EQE3</accession>
<evidence type="ECO:0000313" key="1">
    <source>
        <dbReference type="EMBL" id="OCL02950.1"/>
    </source>
</evidence>
<reference evidence="1 2" key="1">
    <citation type="journal article" date="2016" name="Nat. Commun.">
        <title>Ectomycorrhizal ecology is imprinted in the genome of the dominant symbiotic fungus Cenococcum geophilum.</title>
        <authorList>
            <consortium name="DOE Joint Genome Institute"/>
            <person name="Peter M."/>
            <person name="Kohler A."/>
            <person name="Ohm R.A."/>
            <person name="Kuo A."/>
            <person name="Krutzmann J."/>
            <person name="Morin E."/>
            <person name="Arend M."/>
            <person name="Barry K.W."/>
            <person name="Binder M."/>
            <person name="Choi C."/>
            <person name="Clum A."/>
            <person name="Copeland A."/>
            <person name="Grisel N."/>
            <person name="Haridas S."/>
            <person name="Kipfer T."/>
            <person name="LaButti K."/>
            <person name="Lindquist E."/>
            <person name="Lipzen A."/>
            <person name="Maire R."/>
            <person name="Meier B."/>
            <person name="Mihaltcheva S."/>
            <person name="Molinier V."/>
            <person name="Murat C."/>
            <person name="Poggeler S."/>
            <person name="Quandt C.A."/>
            <person name="Sperisen C."/>
            <person name="Tritt A."/>
            <person name="Tisserant E."/>
            <person name="Crous P.W."/>
            <person name="Henrissat B."/>
            <person name="Nehls U."/>
            <person name="Egli S."/>
            <person name="Spatafora J.W."/>
            <person name="Grigoriev I.V."/>
            <person name="Martin F.M."/>
        </authorList>
    </citation>
    <scope>NUCLEOTIDE SEQUENCE [LARGE SCALE GENOMIC DNA]</scope>
    <source>
        <strain evidence="1 2">CBS 207.34</strain>
    </source>
</reference>
<evidence type="ECO:0000313" key="2">
    <source>
        <dbReference type="Proteomes" id="UP000250140"/>
    </source>
</evidence>
<dbReference type="AlphaFoldDB" id="A0A8E2EQE3"/>
<dbReference type="EMBL" id="KV750843">
    <property type="protein sequence ID" value="OCL02950.1"/>
    <property type="molecule type" value="Genomic_DNA"/>
</dbReference>
<proteinExistence type="predicted"/>
<dbReference type="Proteomes" id="UP000250140">
    <property type="component" value="Unassembled WGS sequence"/>
</dbReference>
<organism evidence="1 2">
    <name type="scientific">Glonium stellatum</name>
    <dbReference type="NCBI Taxonomy" id="574774"/>
    <lineage>
        <taxon>Eukaryota</taxon>
        <taxon>Fungi</taxon>
        <taxon>Dikarya</taxon>
        <taxon>Ascomycota</taxon>
        <taxon>Pezizomycotina</taxon>
        <taxon>Dothideomycetes</taxon>
        <taxon>Pleosporomycetidae</taxon>
        <taxon>Gloniales</taxon>
        <taxon>Gloniaceae</taxon>
        <taxon>Glonium</taxon>
    </lineage>
</organism>
<keyword evidence="2" id="KW-1185">Reference proteome</keyword>
<name>A0A8E2EQE3_9PEZI</name>
<gene>
    <name evidence="1" type="ORF">AOQ84DRAFT_368778</name>
</gene>
<protein>
    <submittedName>
        <fullName evidence="1">Uncharacterized protein</fullName>
    </submittedName>
</protein>